<protein>
    <submittedName>
        <fullName evidence="1">Uncharacterized protein</fullName>
    </submittedName>
</protein>
<reference evidence="1 2" key="2">
    <citation type="journal article" date="2022" name="Mol. Ecol. Resour.">
        <title>The genomes of chicory, endive, great burdock and yacon provide insights into Asteraceae paleo-polyploidization history and plant inulin production.</title>
        <authorList>
            <person name="Fan W."/>
            <person name="Wang S."/>
            <person name="Wang H."/>
            <person name="Wang A."/>
            <person name="Jiang F."/>
            <person name="Liu H."/>
            <person name="Zhao H."/>
            <person name="Xu D."/>
            <person name="Zhang Y."/>
        </authorList>
    </citation>
    <scope>NUCLEOTIDE SEQUENCE [LARGE SCALE GENOMIC DNA]</scope>
    <source>
        <strain evidence="2">cv. Yunnan</strain>
        <tissue evidence="1">Leaves</tissue>
    </source>
</reference>
<comment type="caution">
    <text evidence="1">The sequence shown here is derived from an EMBL/GenBank/DDBJ whole genome shotgun (WGS) entry which is preliminary data.</text>
</comment>
<evidence type="ECO:0000313" key="2">
    <source>
        <dbReference type="Proteomes" id="UP001056120"/>
    </source>
</evidence>
<name>A0ACB9AVN2_9ASTR</name>
<keyword evidence="2" id="KW-1185">Reference proteome</keyword>
<dbReference type="EMBL" id="CM042041">
    <property type="protein sequence ID" value="KAI3714005.1"/>
    <property type="molecule type" value="Genomic_DNA"/>
</dbReference>
<sequence length="323" mass="36182">MGLLLSKAYQPVYTLPNSSKINSIERKDGLAVSTKNHVRLGPKLMEIVKHKLSYGAKILPVGREGRIFCKTFSTTDCEKLLHASRCSIYTTAGAIKGILFISNERVGFCSDRSLKTYSAAGEVLKFQYKVSIPLGKIKGVEESMNIKMPSNKYVELVSVDDFSFWSQLRLGPKLMEIVKHKLSYGAKILPVGREGRIFCKTFSTTDCEKLLHASRCSIYTTAGAIKGILFISNERVGFCSDRSLKTYAVAGEVLKFQYKVSIPLGMIKGVEESMNIKMPSNKYVELVSVDDFSFWFLGFPNYKKTLRSLSQTINQSQLRSQLI</sequence>
<accession>A0ACB9AVN2</accession>
<dbReference type="Proteomes" id="UP001056120">
    <property type="component" value="Linkage Group LG24"/>
</dbReference>
<gene>
    <name evidence="1" type="ORF">L1987_72595</name>
</gene>
<evidence type="ECO:0000313" key="1">
    <source>
        <dbReference type="EMBL" id="KAI3714005.1"/>
    </source>
</evidence>
<reference evidence="2" key="1">
    <citation type="journal article" date="2022" name="Mol. Ecol. Resour.">
        <title>The genomes of chicory, endive, great burdock and yacon provide insights into Asteraceae palaeo-polyploidization history and plant inulin production.</title>
        <authorList>
            <person name="Fan W."/>
            <person name="Wang S."/>
            <person name="Wang H."/>
            <person name="Wang A."/>
            <person name="Jiang F."/>
            <person name="Liu H."/>
            <person name="Zhao H."/>
            <person name="Xu D."/>
            <person name="Zhang Y."/>
        </authorList>
    </citation>
    <scope>NUCLEOTIDE SEQUENCE [LARGE SCALE GENOMIC DNA]</scope>
    <source>
        <strain evidence="2">cv. Yunnan</strain>
    </source>
</reference>
<proteinExistence type="predicted"/>
<organism evidence="1 2">
    <name type="scientific">Smallanthus sonchifolius</name>
    <dbReference type="NCBI Taxonomy" id="185202"/>
    <lineage>
        <taxon>Eukaryota</taxon>
        <taxon>Viridiplantae</taxon>
        <taxon>Streptophyta</taxon>
        <taxon>Embryophyta</taxon>
        <taxon>Tracheophyta</taxon>
        <taxon>Spermatophyta</taxon>
        <taxon>Magnoliopsida</taxon>
        <taxon>eudicotyledons</taxon>
        <taxon>Gunneridae</taxon>
        <taxon>Pentapetalae</taxon>
        <taxon>asterids</taxon>
        <taxon>campanulids</taxon>
        <taxon>Asterales</taxon>
        <taxon>Asteraceae</taxon>
        <taxon>Asteroideae</taxon>
        <taxon>Heliantheae alliance</taxon>
        <taxon>Millerieae</taxon>
        <taxon>Smallanthus</taxon>
    </lineage>
</organism>